<reference evidence="2" key="1">
    <citation type="journal article" date="2019" name="Sci. Rep.">
        <title>Draft genome of Tanacetum cinerariifolium, the natural source of mosquito coil.</title>
        <authorList>
            <person name="Yamashiro T."/>
            <person name="Shiraishi A."/>
            <person name="Satake H."/>
            <person name="Nakayama K."/>
        </authorList>
    </citation>
    <scope>NUCLEOTIDE SEQUENCE</scope>
</reference>
<dbReference type="EMBL" id="BKCJ010009877">
    <property type="protein sequence ID" value="GEU89048.1"/>
    <property type="molecule type" value="Genomic_DNA"/>
</dbReference>
<dbReference type="AlphaFoldDB" id="A0A6L2NRT0"/>
<organism evidence="2">
    <name type="scientific">Tanacetum cinerariifolium</name>
    <name type="common">Dalmatian daisy</name>
    <name type="synonym">Chrysanthemum cinerariifolium</name>
    <dbReference type="NCBI Taxonomy" id="118510"/>
    <lineage>
        <taxon>Eukaryota</taxon>
        <taxon>Viridiplantae</taxon>
        <taxon>Streptophyta</taxon>
        <taxon>Embryophyta</taxon>
        <taxon>Tracheophyta</taxon>
        <taxon>Spermatophyta</taxon>
        <taxon>Magnoliopsida</taxon>
        <taxon>eudicotyledons</taxon>
        <taxon>Gunneridae</taxon>
        <taxon>Pentapetalae</taxon>
        <taxon>asterids</taxon>
        <taxon>campanulids</taxon>
        <taxon>Asterales</taxon>
        <taxon>Asteraceae</taxon>
        <taxon>Asteroideae</taxon>
        <taxon>Anthemideae</taxon>
        <taxon>Anthemidinae</taxon>
        <taxon>Tanacetum</taxon>
    </lineage>
</organism>
<feature type="compositionally biased region" description="Basic and acidic residues" evidence="1">
    <location>
        <begin position="64"/>
        <end position="77"/>
    </location>
</feature>
<accession>A0A6L2NRT0</accession>
<feature type="compositionally biased region" description="Acidic residues" evidence="1">
    <location>
        <begin position="52"/>
        <end position="63"/>
    </location>
</feature>
<evidence type="ECO:0000256" key="1">
    <source>
        <dbReference type="SAM" id="MobiDB-lite"/>
    </source>
</evidence>
<comment type="caution">
    <text evidence="2">The sequence shown here is derived from an EMBL/GenBank/DDBJ whole genome shotgun (WGS) entry which is preliminary data.</text>
</comment>
<evidence type="ECO:0000313" key="2">
    <source>
        <dbReference type="EMBL" id="GEU89048.1"/>
    </source>
</evidence>
<protein>
    <submittedName>
        <fullName evidence="2">Uncharacterized protein</fullName>
    </submittedName>
</protein>
<gene>
    <name evidence="2" type="ORF">Tci_061026</name>
</gene>
<proteinExistence type="predicted"/>
<feature type="region of interest" description="Disordered" evidence="1">
    <location>
        <begin position="51"/>
        <end position="77"/>
    </location>
</feature>
<sequence length="184" mass="21191">MDNINMDIFNVDELHVFIKDLGYELDIDENLNLEDYTVHVHENVDENMNVNADDENVNADDEYDSAKDEQDHVDNEEGRGKIREDFILDDEHVVDKVEVNMEDEALEVLDFDSFDSDVGDDTKSIKRRKLRKLRKTGGQSCGIVNTLFVGQESTNKELAKARVKAHAVETRRKIGIVKNENERH</sequence>
<name>A0A6L2NRT0_TANCI</name>